<protein>
    <submittedName>
        <fullName evidence="5">Metallophosphoesterase</fullName>
    </submittedName>
</protein>
<dbReference type="SUPFAM" id="SSF56300">
    <property type="entry name" value="Metallo-dependent phosphatases"/>
    <property type="match status" value="1"/>
</dbReference>
<keyword evidence="6" id="KW-1185">Reference proteome</keyword>
<keyword evidence="3" id="KW-0472">Membrane</keyword>
<keyword evidence="1" id="KW-0479">Metal-binding</keyword>
<dbReference type="PANTHER" id="PTHR31302:SF31">
    <property type="entry name" value="PHOSPHODIESTERASE YAEI"/>
    <property type="match status" value="1"/>
</dbReference>
<dbReference type="KEGG" id="gur:Gura_3247"/>
<feature type="transmembrane region" description="Helical" evidence="3">
    <location>
        <begin position="27"/>
        <end position="53"/>
    </location>
</feature>
<dbReference type="InterPro" id="IPR004843">
    <property type="entry name" value="Calcineurin-like_PHP"/>
</dbReference>
<feature type="domain" description="Calcineurin-like phosphoesterase" evidence="4">
    <location>
        <begin position="157"/>
        <end position="320"/>
    </location>
</feature>
<evidence type="ECO:0000256" key="3">
    <source>
        <dbReference type="SAM" id="Phobius"/>
    </source>
</evidence>
<feature type="transmembrane region" description="Helical" evidence="3">
    <location>
        <begin position="107"/>
        <end position="132"/>
    </location>
</feature>
<dbReference type="OrthoDB" id="9780884at2"/>
<dbReference type="GO" id="GO:0016020">
    <property type="term" value="C:membrane"/>
    <property type="evidence" value="ECO:0007669"/>
    <property type="project" value="GOC"/>
</dbReference>
<sequence>MSLFFLTFFIVYGSVHVYTFFKARQAVGFGTVTAAILTFFFSVLALAPLLVRLAERDKYESLARFLAYTGYCWMGILFLFFSSALVLDFYNILLQVIGYILRKDFTYLASANTPAFFVPLGCGILFAFYGYFEARNIRTERVVISSPKIPKTIKKLTIVQISDVHLGLIVREERLIRILDTVRAADPDILVSTGDLVDGQINELKGLAELFKGVTPRYGKFAVTGNHEFYAGLKQALEFTERSGFKILRGEQATVAGLVNIAGIDDPAGGSGNVAGHVDEKALLSKLSRDKFNVFLKHRPAVEDGNVGLFDLQLSGHVHKGQIFPFNLVTHLFYPVKSGYSQMTQYSSLYVSRGTGTWGPPIRFLSPPEVTVIELIPS</sequence>
<dbReference type="Gene3D" id="3.60.21.10">
    <property type="match status" value="1"/>
</dbReference>
<dbReference type="RefSeq" id="WP_011940071.1">
    <property type="nucleotide sequence ID" value="NC_009483.1"/>
</dbReference>
<dbReference type="PANTHER" id="PTHR31302">
    <property type="entry name" value="TRANSMEMBRANE PROTEIN WITH METALLOPHOSPHOESTERASE DOMAIN-RELATED"/>
    <property type="match status" value="1"/>
</dbReference>
<dbReference type="GO" id="GO:0008758">
    <property type="term" value="F:UDP-2,3-diacylglucosamine hydrolase activity"/>
    <property type="evidence" value="ECO:0007669"/>
    <property type="project" value="TreeGrafter"/>
</dbReference>
<evidence type="ECO:0000256" key="2">
    <source>
        <dbReference type="ARBA" id="ARBA00022801"/>
    </source>
</evidence>
<dbReference type="Pfam" id="PF00149">
    <property type="entry name" value="Metallophos"/>
    <property type="match status" value="1"/>
</dbReference>
<keyword evidence="3" id="KW-1133">Transmembrane helix</keyword>
<dbReference type="GO" id="GO:0009245">
    <property type="term" value="P:lipid A biosynthetic process"/>
    <property type="evidence" value="ECO:0007669"/>
    <property type="project" value="TreeGrafter"/>
</dbReference>
<feature type="transmembrane region" description="Helical" evidence="3">
    <location>
        <begin position="65"/>
        <end position="87"/>
    </location>
</feature>
<evidence type="ECO:0000256" key="1">
    <source>
        <dbReference type="ARBA" id="ARBA00022723"/>
    </source>
</evidence>
<dbReference type="HOGENOM" id="CLU_025443_0_1_7"/>
<keyword evidence="2" id="KW-0378">Hydrolase</keyword>
<name>A5G6J0_GEOUR</name>
<dbReference type="AlphaFoldDB" id="A5G6J0"/>
<dbReference type="InterPro" id="IPR029052">
    <property type="entry name" value="Metallo-depent_PP-like"/>
</dbReference>
<dbReference type="InterPro" id="IPR051158">
    <property type="entry name" value="Metallophosphoesterase_sf"/>
</dbReference>
<evidence type="ECO:0000313" key="6">
    <source>
        <dbReference type="Proteomes" id="UP000006695"/>
    </source>
</evidence>
<gene>
    <name evidence="5" type="ordered locus">Gura_3247</name>
</gene>
<reference evidence="5 6" key="1">
    <citation type="submission" date="2007-05" db="EMBL/GenBank/DDBJ databases">
        <title>Complete sequence of Geobacter uraniireducens Rf4.</title>
        <authorList>
            <consortium name="US DOE Joint Genome Institute"/>
            <person name="Copeland A."/>
            <person name="Lucas S."/>
            <person name="Lapidus A."/>
            <person name="Barry K."/>
            <person name="Detter J.C."/>
            <person name="Glavina del Rio T."/>
            <person name="Hammon N."/>
            <person name="Israni S."/>
            <person name="Dalin E."/>
            <person name="Tice H."/>
            <person name="Pitluck S."/>
            <person name="Chertkov O."/>
            <person name="Brettin T."/>
            <person name="Bruce D."/>
            <person name="Han C."/>
            <person name="Schmutz J."/>
            <person name="Larimer F."/>
            <person name="Land M."/>
            <person name="Hauser L."/>
            <person name="Kyrpides N."/>
            <person name="Mikhailova N."/>
            <person name="Shelobolina E."/>
            <person name="Aklujkar M."/>
            <person name="Lovley D."/>
            <person name="Richardson P."/>
        </authorList>
    </citation>
    <scope>NUCLEOTIDE SEQUENCE [LARGE SCALE GENOMIC DNA]</scope>
    <source>
        <strain evidence="5 6">Rf4</strain>
    </source>
</reference>
<dbReference type="GO" id="GO:0046872">
    <property type="term" value="F:metal ion binding"/>
    <property type="evidence" value="ECO:0007669"/>
    <property type="project" value="UniProtKB-KW"/>
</dbReference>
<dbReference type="CDD" id="cd07385">
    <property type="entry name" value="MPP_YkuE_C"/>
    <property type="match status" value="1"/>
</dbReference>
<accession>A5G6J0</accession>
<dbReference type="EMBL" id="CP000698">
    <property type="protein sequence ID" value="ABQ27408.1"/>
    <property type="molecule type" value="Genomic_DNA"/>
</dbReference>
<evidence type="ECO:0000313" key="5">
    <source>
        <dbReference type="EMBL" id="ABQ27408.1"/>
    </source>
</evidence>
<dbReference type="Proteomes" id="UP000006695">
    <property type="component" value="Chromosome"/>
</dbReference>
<proteinExistence type="predicted"/>
<dbReference type="STRING" id="351605.Gura_3247"/>
<keyword evidence="3" id="KW-0812">Transmembrane</keyword>
<evidence type="ECO:0000259" key="4">
    <source>
        <dbReference type="Pfam" id="PF00149"/>
    </source>
</evidence>
<organism evidence="5 6">
    <name type="scientific">Geotalea uraniireducens (strain Rf4)</name>
    <name type="common">Geobacter uraniireducens</name>
    <dbReference type="NCBI Taxonomy" id="351605"/>
    <lineage>
        <taxon>Bacteria</taxon>
        <taxon>Pseudomonadati</taxon>
        <taxon>Thermodesulfobacteriota</taxon>
        <taxon>Desulfuromonadia</taxon>
        <taxon>Geobacterales</taxon>
        <taxon>Geobacteraceae</taxon>
        <taxon>Geotalea</taxon>
    </lineage>
</organism>